<accession>A0ABV2W1Y4</accession>
<dbReference type="SUPFAM" id="SSF141571">
    <property type="entry name" value="Pentapeptide repeat-like"/>
    <property type="match status" value="1"/>
</dbReference>
<organism evidence="2 3">
    <name type="scientific">Streptomyces lavendulocolor</name>
    <dbReference type="NCBI Taxonomy" id="67316"/>
    <lineage>
        <taxon>Bacteria</taxon>
        <taxon>Bacillati</taxon>
        <taxon>Actinomycetota</taxon>
        <taxon>Actinomycetes</taxon>
        <taxon>Kitasatosporales</taxon>
        <taxon>Streptomycetaceae</taxon>
        <taxon>Streptomyces</taxon>
    </lineage>
</organism>
<dbReference type="RefSeq" id="WP_189905210.1">
    <property type="nucleotide sequence ID" value="NZ_JBEXZO010000068.1"/>
</dbReference>
<name>A0ABV2W1Y4_9ACTN</name>
<comment type="caution">
    <text evidence="2">The sequence shown here is derived from an EMBL/GenBank/DDBJ whole genome shotgun (WGS) entry which is preliminary data.</text>
</comment>
<dbReference type="PANTHER" id="PTHR47485">
    <property type="entry name" value="THYLAKOID LUMENAL 17.4 KDA PROTEIN, CHLOROPLASTIC"/>
    <property type="match status" value="1"/>
</dbReference>
<keyword evidence="1" id="KW-0677">Repeat</keyword>
<gene>
    <name evidence="2" type="ORF">ABZ508_09180</name>
</gene>
<evidence type="ECO:0000313" key="3">
    <source>
        <dbReference type="Proteomes" id="UP001550378"/>
    </source>
</evidence>
<proteinExistence type="predicted"/>
<evidence type="ECO:0000313" key="2">
    <source>
        <dbReference type="EMBL" id="MEU0707537.1"/>
    </source>
</evidence>
<dbReference type="Pfam" id="PF00805">
    <property type="entry name" value="Pentapeptide"/>
    <property type="match status" value="1"/>
</dbReference>
<protein>
    <submittedName>
        <fullName evidence="2">Pentapeptide repeat-containing protein</fullName>
    </submittedName>
</protein>
<sequence>MTTRTFGTATITVPDLDEPGLYLTNVSTLDNPRGAVQDFTFGDADLRSLELADTQLITGRIRGVRAQRVEFESLNLHGVEIIGSDLGAARWREGKLTRVVIRDTKLLGATLDGLVLDDVLFENCKLDYATFTKVRAAGPVAFAGCILTEATFTDCDLSNVVFSDCTLRLTEFGPGRYRGANLRGNDLSTLRGLAHLAKVRIDPGQQHDLAQALVSELEIAVGDD</sequence>
<reference evidence="2 3" key="1">
    <citation type="submission" date="2024-06" db="EMBL/GenBank/DDBJ databases">
        <title>The Natural Products Discovery Center: Release of the First 8490 Sequenced Strains for Exploring Actinobacteria Biosynthetic Diversity.</title>
        <authorList>
            <person name="Kalkreuter E."/>
            <person name="Kautsar S.A."/>
            <person name="Yang D."/>
            <person name="Bader C.D."/>
            <person name="Teijaro C.N."/>
            <person name="Fluegel L."/>
            <person name="Davis C.M."/>
            <person name="Simpson J.R."/>
            <person name="Lauterbach L."/>
            <person name="Steele A.D."/>
            <person name="Gui C."/>
            <person name="Meng S."/>
            <person name="Li G."/>
            <person name="Viehrig K."/>
            <person name="Ye F."/>
            <person name="Su P."/>
            <person name="Kiefer A.F."/>
            <person name="Nichols A."/>
            <person name="Cepeda A.J."/>
            <person name="Yan W."/>
            <person name="Fan B."/>
            <person name="Jiang Y."/>
            <person name="Adhikari A."/>
            <person name="Zheng C.-J."/>
            <person name="Schuster L."/>
            <person name="Cowan T.M."/>
            <person name="Smanski M.J."/>
            <person name="Chevrette M.G."/>
            <person name="De Carvalho L.P.S."/>
            <person name="Shen B."/>
        </authorList>
    </citation>
    <scope>NUCLEOTIDE SEQUENCE [LARGE SCALE GENOMIC DNA]</scope>
    <source>
        <strain evidence="2 3">NPDC006337</strain>
    </source>
</reference>
<keyword evidence="3" id="KW-1185">Reference proteome</keyword>
<dbReference type="Gene3D" id="2.160.20.80">
    <property type="entry name" value="E3 ubiquitin-protein ligase SopA"/>
    <property type="match status" value="1"/>
</dbReference>
<evidence type="ECO:0000256" key="1">
    <source>
        <dbReference type="ARBA" id="ARBA00022737"/>
    </source>
</evidence>
<dbReference type="InterPro" id="IPR001646">
    <property type="entry name" value="5peptide_repeat"/>
</dbReference>
<dbReference type="PANTHER" id="PTHR47485:SF1">
    <property type="entry name" value="THYLAKOID LUMENAL 17.4 KDA PROTEIN, CHLOROPLASTIC"/>
    <property type="match status" value="1"/>
</dbReference>
<dbReference type="Proteomes" id="UP001550378">
    <property type="component" value="Unassembled WGS sequence"/>
</dbReference>
<dbReference type="EMBL" id="JBEXZR010000006">
    <property type="protein sequence ID" value="MEU0707537.1"/>
    <property type="molecule type" value="Genomic_DNA"/>
</dbReference>